<evidence type="ECO:0000256" key="6">
    <source>
        <dbReference type="ARBA" id="ARBA00022679"/>
    </source>
</evidence>
<evidence type="ECO:0000256" key="12">
    <source>
        <dbReference type="ARBA" id="ARBA00023012"/>
    </source>
</evidence>
<dbReference type="Gene3D" id="6.10.340.10">
    <property type="match status" value="1"/>
</dbReference>
<dbReference type="PANTHER" id="PTHR45528:SF1">
    <property type="entry name" value="SENSOR HISTIDINE KINASE CPXA"/>
    <property type="match status" value="1"/>
</dbReference>
<evidence type="ECO:0000256" key="2">
    <source>
        <dbReference type="ARBA" id="ARBA00004651"/>
    </source>
</evidence>
<accession>A0A6G1X2H5</accession>
<keyword evidence="4" id="KW-1003">Cell membrane</keyword>
<dbReference type="PRINTS" id="PR00344">
    <property type="entry name" value="BCTRLSENSOR"/>
</dbReference>
<dbReference type="Gene3D" id="3.30.565.10">
    <property type="entry name" value="Histidine kinase-like ATPase, C-terminal domain"/>
    <property type="match status" value="1"/>
</dbReference>
<comment type="subcellular location">
    <subcellularLocation>
        <location evidence="2">Cell membrane</location>
        <topology evidence="2">Multi-pass membrane protein</topology>
    </subcellularLocation>
</comment>
<sequence>MSIRKRLFISNAIMVLLPIVMMILIIILLNITLGGSQMSTHFRNGWMSSTEGDAELSNSLIKIASLEEEKLYDKKFLDELAEQSNGMIIVRKSKKILYPLKNKESLTYEHLPSFANEGYDPVAWFGNEQYSVRQHDFYFKDGSEGSIFLLSRSDSFVTFARTFFPIIFVSLLLILLLTNVLLSYFVSRSILRPVKQLSDASSKISKGDFNFSIKPKSKDELGKLVQTFDAMRSQLKESLEIRDKYEQNRKELIANISHDLKTPITSILGYVEGIQVGVANTAAKQDRYLETIHAKASYMNRLIEELFLYSTLDLNKLPFTFEEVNIKDFVKDFLDEIDDELLEKNVNLSFAADDVNSTVLLDRDKLIRVLANIIYNSVKYMDKNLCQIDVSIEDKDPFVEIMISDNGPGVSDKDLSAIFNQFYQSDHARHRGGSGLGLAIASQIIEIHGGEIWAESGSEGGLSVHFTLKKLGKKGNQDE</sequence>
<dbReference type="OrthoDB" id="335833at2"/>
<keyword evidence="7 14" id="KW-0812">Transmembrane</keyword>
<dbReference type="FunFam" id="3.30.565.10:FF:000006">
    <property type="entry name" value="Sensor histidine kinase WalK"/>
    <property type="match status" value="1"/>
</dbReference>
<dbReference type="SMART" id="SM00387">
    <property type="entry name" value="HATPase_c"/>
    <property type="match status" value="1"/>
</dbReference>
<evidence type="ECO:0000256" key="11">
    <source>
        <dbReference type="ARBA" id="ARBA00022989"/>
    </source>
</evidence>
<evidence type="ECO:0000256" key="9">
    <source>
        <dbReference type="ARBA" id="ARBA00022777"/>
    </source>
</evidence>
<evidence type="ECO:0000259" key="15">
    <source>
        <dbReference type="PROSITE" id="PS50109"/>
    </source>
</evidence>
<feature type="domain" description="HAMP" evidence="16">
    <location>
        <begin position="188"/>
        <end position="240"/>
    </location>
</feature>
<dbReference type="Pfam" id="PF00512">
    <property type="entry name" value="HisKA"/>
    <property type="match status" value="1"/>
</dbReference>
<dbReference type="GO" id="GO:0005886">
    <property type="term" value="C:plasma membrane"/>
    <property type="evidence" value="ECO:0007669"/>
    <property type="project" value="UniProtKB-SubCell"/>
</dbReference>
<organism evidence="17 18">
    <name type="scientific">Salinibacillus xinjiangensis</name>
    <dbReference type="NCBI Taxonomy" id="1229268"/>
    <lineage>
        <taxon>Bacteria</taxon>
        <taxon>Bacillati</taxon>
        <taxon>Bacillota</taxon>
        <taxon>Bacilli</taxon>
        <taxon>Bacillales</taxon>
        <taxon>Bacillaceae</taxon>
        <taxon>Salinibacillus</taxon>
    </lineage>
</organism>
<dbReference type="SUPFAM" id="SSF55874">
    <property type="entry name" value="ATPase domain of HSP90 chaperone/DNA topoisomerase II/histidine kinase"/>
    <property type="match status" value="1"/>
</dbReference>
<evidence type="ECO:0000313" key="18">
    <source>
        <dbReference type="Proteomes" id="UP000480185"/>
    </source>
</evidence>
<dbReference type="EMBL" id="WJNH01000001">
    <property type="protein sequence ID" value="MRG85096.1"/>
    <property type="molecule type" value="Genomic_DNA"/>
</dbReference>
<evidence type="ECO:0000256" key="7">
    <source>
        <dbReference type="ARBA" id="ARBA00022692"/>
    </source>
</evidence>
<keyword evidence="11 14" id="KW-1133">Transmembrane helix</keyword>
<dbReference type="PROSITE" id="PS50885">
    <property type="entry name" value="HAMP"/>
    <property type="match status" value="1"/>
</dbReference>
<dbReference type="CDD" id="cd00075">
    <property type="entry name" value="HATPase"/>
    <property type="match status" value="1"/>
</dbReference>
<dbReference type="GO" id="GO:0005524">
    <property type="term" value="F:ATP binding"/>
    <property type="evidence" value="ECO:0007669"/>
    <property type="project" value="UniProtKB-KW"/>
</dbReference>
<dbReference type="Pfam" id="PF02518">
    <property type="entry name" value="HATPase_c"/>
    <property type="match status" value="1"/>
</dbReference>
<evidence type="ECO:0000256" key="4">
    <source>
        <dbReference type="ARBA" id="ARBA00022475"/>
    </source>
</evidence>
<evidence type="ECO:0000256" key="1">
    <source>
        <dbReference type="ARBA" id="ARBA00000085"/>
    </source>
</evidence>
<dbReference type="Proteomes" id="UP000480185">
    <property type="component" value="Unassembled WGS sequence"/>
</dbReference>
<keyword evidence="9" id="KW-0418">Kinase</keyword>
<feature type="transmembrane region" description="Helical" evidence="14">
    <location>
        <begin position="163"/>
        <end position="186"/>
    </location>
</feature>
<keyword evidence="8" id="KW-0547">Nucleotide-binding</keyword>
<dbReference type="Gene3D" id="1.10.287.130">
    <property type="match status" value="1"/>
</dbReference>
<keyword evidence="12" id="KW-0902">Two-component regulatory system</keyword>
<feature type="domain" description="Histidine kinase" evidence="15">
    <location>
        <begin position="255"/>
        <end position="472"/>
    </location>
</feature>
<evidence type="ECO:0000256" key="14">
    <source>
        <dbReference type="SAM" id="Phobius"/>
    </source>
</evidence>
<dbReference type="EC" id="2.7.13.3" evidence="3"/>
<keyword evidence="5" id="KW-0597">Phosphoprotein</keyword>
<dbReference type="CDD" id="cd06225">
    <property type="entry name" value="HAMP"/>
    <property type="match status" value="1"/>
</dbReference>
<dbReference type="SMART" id="SM00304">
    <property type="entry name" value="HAMP"/>
    <property type="match status" value="1"/>
</dbReference>
<dbReference type="Pfam" id="PF00672">
    <property type="entry name" value="HAMP"/>
    <property type="match status" value="1"/>
</dbReference>
<dbReference type="InterPro" id="IPR003660">
    <property type="entry name" value="HAMP_dom"/>
</dbReference>
<dbReference type="AlphaFoldDB" id="A0A6G1X2H5"/>
<keyword evidence="18" id="KW-1185">Reference proteome</keyword>
<reference evidence="17 18" key="1">
    <citation type="submission" date="2019-11" db="EMBL/GenBank/DDBJ databases">
        <authorList>
            <person name="Li J."/>
        </authorList>
    </citation>
    <scope>NUCLEOTIDE SEQUENCE [LARGE SCALE GENOMIC DNA]</scope>
    <source>
        <strain evidence="17 18">J4</strain>
    </source>
</reference>
<dbReference type="InterPro" id="IPR036890">
    <property type="entry name" value="HATPase_C_sf"/>
</dbReference>
<dbReference type="InterPro" id="IPR050398">
    <property type="entry name" value="HssS/ArlS-like"/>
</dbReference>
<gene>
    <name evidence="17" type="ORF">GH754_02005</name>
</gene>
<dbReference type="SUPFAM" id="SSF47384">
    <property type="entry name" value="Homodimeric domain of signal transducing histidine kinase"/>
    <property type="match status" value="1"/>
</dbReference>
<comment type="catalytic activity">
    <reaction evidence="1">
        <text>ATP + protein L-histidine = ADP + protein N-phospho-L-histidine.</text>
        <dbReference type="EC" id="2.7.13.3"/>
    </reaction>
</comment>
<comment type="caution">
    <text evidence="17">The sequence shown here is derived from an EMBL/GenBank/DDBJ whole genome shotgun (WGS) entry which is preliminary data.</text>
</comment>
<dbReference type="InterPro" id="IPR004358">
    <property type="entry name" value="Sig_transdc_His_kin-like_C"/>
</dbReference>
<keyword evidence="13 14" id="KW-0472">Membrane</keyword>
<dbReference type="InterPro" id="IPR003661">
    <property type="entry name" value="HisK_dim/P_dom"/>
</dbReference>
<name>A0A6G1X2H5_9BACI</name>
<evidence type="ECO:0000313" key="17">
    <source>
        <dbReference type="EMBL" id="MRG85096.1"/>
    </source>
</evidence>
<dbReference type="SUPFAM" id="SSF158472">
    <property type="entry name" value="HAMP domain-like"/>
    <property type="match status" value="1"/>
</dbReference>
<dbReference type="SMART" id="SM00388">
    <property type="entry name" value="HisKA"/>
    <property type="match status" value="1"/>
</dbReference>
<dbReference type="GO" id="GO:0000155">
    <property type="term" value="F:phosphorelay sensor kinase activity"/>
    <property type="evidence" value="ECO:0007669"/>
    <property type="project" value="InterPro"/>
</dbReference>
<dbReference type="PANTHER" id="PTHR45528">
    <property type="entry name" value="SENSOR HISTIDINE KINASE CPXA"/>
    <property type="match status" value="1"/>
</dbReference>
<dbReference type="InterPro" id="IPR003594">
    <property type="entry name" value="HATPase_dom"/>
</dbReference>
<keyword evidence="10" id="KW-0067">ATP-binding</keyword>
<evidence type="ECO:0000256" key="5">
    <source>
        <dbReference type="ARBA" id="ARBA00022553"/>
    </source>
</evidence>
<evidence type="ECO:0000259" key="16">
    <source>
        <dbReference type="PROSITE" id="PS50885"/>
    </source>
</evidence>
<dbReference type="InterPro" id="IPR005467">
    <property type="entry name" value="His_kinase_dom"/>
</dbReference>
<evidence type="ECO:0000256" key="8">
    <source>
        <dbReference type="ARBA" id="ARBA00022741"/>
    </source>
</evidence>
<proteinExistence type="predicted"/>
<dbReference type="CDD" id="cd00082">
    <property type="entry name" value="HisKA"/>
    <property type="match status" value="1"/>
</dbReference>
<dbReference type="PROSITE" id="PS50109">
    <property type="entry name" value="HIS_KIN"/>
    <property type="match status" value="1"/>
</dbReference>
<protein>
    <recommendedName>
        <fullName evidence="3">histidine kinase</fullName>
        <ecNumber evidence="3">2.7.13.3</ecNumber>
    </recommendedName>
</protein>
<keyword evidence="6" id="KW-0808">Transferase</keyword>
<feature type="transmembrane region" description="Helical" evidence="14">
    <location>
        <begin position="12"/>
        <end position="33"/>
    </location>
</feature>
<evidence type="ECO:0000256" key="3">
    <source>
        <dbReference type="ARBA" id="ARBA00012438"/>
    </source>
</evidence>
<evidence type="ECO:0000256" key="13">
    <source>
        <dbReference type="ARBA" id="ARBA00023136"/>
    </source>
</evidence>
<evidence type="ECO:0000256" key="10">
    <source>
        <dbReference type="ARBA" id="ARBA00022840"/>
    </source>
</evidence>
<dbReference type="InterPro" id="IPR036097">
    <property type="entry name" value="HisK_dim/P_sf"/>
</dbReference>